<feature type="domain" description="Major facilitator superfamily (MFS) profile" evidence="6">
    <location>
        <begin position="6"/>
        <end position="391"/>
    </location>
</feature>
<feature type="transmembrane region" description="Helical" evidence="5">
    <location>
        <begin position="278"/>
        <end position="296"/>
    </location>
</feature>
<feature type="transmembrane region" description="Helical" evidence="5">
    <location>
        <begin position="99"/>
        <end position="118"/>
    </location>
</feature>
<dbReference type="Pfam" id="PF07690">
    <property type="entry name" value="MFS_1"/>
    <property type="match status" value="1"/>
</dbReference>
<organism evidence="7 8">
    <name type="scientific">Caballeronia glebae</name>
    <dbReference type="NCBI Taxonomy" id="1777143"/>
    <lineage>
        <taxon>Bacteria</taxon>
        <taxon>Pseudomonadati</taxon>
        <taxon>Pseudomonadota</taxon>
        <taxon>Betaproteobacteria</taxon>
        <taxon>Burkholderiales</taxon>
        <taxon>Burkholderiaceae</taxon>
        <taxon>Caballeronia</taxon>
    </lineage>
</organism>
<protein>
    <submittedName>
        <fullName evidence="7">Major facilitator transporter</fullName>
    </submittedName>
</protein>
<feature type="compositionally biased region" description="Basic and acidic residues" evidence="4">
    <location>
        <begin position="417"/>
        <end position="427"/>
    </location>
</feature>
<dbReference type="PANTHER" id="PTHR23523:SF1">
    <property type="entry name" value="CYANATE TRANSPORT PROTEIN CYNX"/>
    <property type="match status" value="1"/>
</dbReference>
<evidence type="ECO:0000256" key="5">
    <source>
        <dbReference type="SAM" id="Phobius"/>
    </source>
</evidence>
<dbReference type="RefSeq" id="WP_086966288.1">
    <property type="nucleotide sequence ID" value="NZ_FCOJ02000006.1"/>
</dbReference>
<comment type="caution">
    <text evidence="7">The sequence shown here is derived from an EMBL/GenBank/DDBJ whole genome shotgun (WGS) entry which is preliminary data.</text>
</comment>
<dbReference type="PROSITE" id="PS50850">
    <property type="entry name" value="MFS"/>
    <property type="match status" value="1"/>
</dbReference>
<proteinExistence type="predicted"/>
<keyword evidence="2 5" id="KW-1133">Transmembrane helix</keyword>
<dbReference type="InterPro" id="IPR011701">
    <property type="entry name" value="MFS"/>
</dbReference>
<gene>
    <name evidence="7" type="ORF">AWB82_01271</name>
</gene>
<reference evidence="7" key="1">
    <citation type="submission" date="2016-01" db="EMBL/GenBank/DDBJ databases">
        <authorList>
            <person name="Peeters C."/>
        </authorList>
    </citation>
    <scope>NUCLEOTIDE SEQUENCE [LARGE SCALE GENOMIC DNA]</scope>
    <source>
        <strain evidence="7">LMG 29325</strain>
    </source>
</reference>
<dbReference type="GO" id="GO:0022857">
    <property type="term" value="F:transmembrane transporter activity"/>
    <property type="evidence" value="ECO:0007669"/>
    <property type="project" value="InterPro"/>
</dbReference>
<dbReference type="PANTHER" id="PTHR23523">
    <property type="match status" value="1"/>
</dbReference>
<keyword evidence="3 5" id="KW-0472">Membrane</keyword>
<feature type="transmembrane region" description="Helical" evidence="5">
    <location>
        <begin position="302"/>
        <end position="324"/>
    </location>
</feature>
<feature type="transmembrane region" description="Helical" evidence="5">
    <location>
        <begin position="76"/>
        <end position="93"/>
    </location>
</feature>
<dbReference type="STRING" id="1777143.AWB82_01271"/>
<keyword evidence="1 5" id="KW-0812">Transmembrane</keyword>
<dbReference type="EMBL" id="FCOJ02000006">
    <property type="protein sequence ID" value="SAK49109.1"/>
    <property type="molecule type" value="Genomic_DNA"/>
</dbReference>
<name>A0A157ZUG3_9BURK</name>
<feature type="transmembrane region" description="Helical" evidence="5">
    <location>
        <begin position="246"/>
        <end position="266"/>
    </location>
</feature>
<evidence type="ECO:0000256" key="4">
    <source>
        <dbReference type="SAM" id="MobiDB-lite"/>
    </source>
</evidence>
<dbReference type="Proteomes" id="UP000054596">
    <property type="component" value="Unassembled WGS sequence"/>
</dbReference>
<dbReference type="AlphaFoldDB" id="A0A157ZUG3"/>
<evidence type="ECO:0000256" key="3">
    <source>
        <dbReference type="ARBA" id="ARBA00023136"/>
    </source>
</evidence>
<evidence type="ECO:0000256" key="1">
    <source>
        <dbReference type="ARBA" id="ARBA00022692"/>
    </source>
</evidence>
<dbReference type="Gene3D" id="1.20.1250.20">
    <property type="entry name" value="MFS general substrate transporter like domains"/>
    <property type="match status" value="1"/>
</dbReference>
<keyword evidence="8" id="KW-1185">Reference proteome</keyword>
<evidence type="ECO:0000259" key="6">
    <source>
        <dbReference type="PROSITE" id="PS50850"/>
    </source>
</evidence>
<feature type="transmembrane region" description="Helical" evidence="5">
    <location>
        <begin position="130"/>
        <end position="151"/>
    </location>
</feature>
<dbReference type="InterPro" id="IPR036259">
    <property type="entry name" value="MFS_trans_sf"/>
</dbReference>
<accession>A0A157ZUG3</accession>
<dbReference type="InterPro" id="IPR020846">
    <property type="entry name" value="MFS_dom"/>
</dbReference>
<feature type="transmembrane region" description="Helical" evidence="5">
    <location>
        <begin position="209"/>
        <end position="234"/>
    </location>
</feature>
<feature type="transmembrane region" description="Helical" evidence="5">
    <location>
        <begin position="163"/>
        <end position="182"/>
    </location>
</feature>
<dbReference type="NCBIfam" id="NF007256">
    <property type="entry name" value="PRK09705.1"/>
    <property type="match status" value="1"/>
</dbReference>
<feature type="transmembrane region" description="Helical" evidence="5">
    <location>
        <begin position="43"/>
        <end position="64"/>
    </location>
</feature>
<sequence>MNPRASNLAWLAAIVAIGLNLRPLLTSVSPLMGVILHTTGLSFRGASLLTGLPVVAMGVCAFGAGALSRSIGNARGVAFGLIAIVAACAGRLVGGSAAALIASAAIAGTGVAVIQALLPGVMKTRFAARLPFAMGLYSASIMAGGGFGASITPAVASRVSWQAGLAFWAVPALIALAVWMLLMRADALPRASSTRHAPRAPSLFLNRRAWTLGIFFGLVNGGYTSLVAWMPAYYQQLGRGVTESGALLAMLTAFQAASALLLPMAAARFGGGRDRRPWIALGLVAQFAGFALLVVAPLWSPLAVVALLGAGLGGVFALSLVLTLDHADDPALAARLVAFVQGVGFVIAAAAPVVAGIVRDVSGGFSMTWTMLAASLVAMIALNVVFGPRSYARALRQQAGAPDAINGPRDTRRTRRADRSSATRDTDGGNARRSPLP</sequence>
<dbReference type="OrthoDB" id="5758872at2"/>
<feature type="transmembrane region" description="Helical" evidence="5">
    <location>
        <begin position="364"/>
        <end position="386"/>
    </location>
</feature>
<evidence type="ECO:0000313" key="8">
    <source>
        <dbReference type="Proteomes" id="UP000054596"/>
    </source>
</evidence>
<evidence type="ECO:0000256" key="2">
    <source>
        <dbReference type="ARBA" id="ARBA00022989"/>
    </source>
</evidence>
<feature type="region of interest" description="Disordered" evidence="4">
    <location>
        <begin position="401"/>
        <end position="437"/>
    </location>
</feature>
<dbReference type="SUPFAM" id="SSF103473">
    <property type="entry name" value="MFS general substrate transporter"/>
    <property type="match status" value="1"/>
</dbReference>
<feature type="transmembrane region" description="Helical" evidence="5">
    <location>
        <begin position="336"/>
        <end position="358"/>
    </location>
</feature>
<evidence type="ECO:0000313" key="7">
    <source>
        <dbReference type="EMBL" id="SAK49109.1"/>
    </source>
</evidence>
<dbReference type="InterPro" id="IPR052524">
    <property type="entry name" value="MFS_Cyanate_Porter"/>
</dbReference>